<organism evidence="1 2">
    <name type="scientific">Xylella fastidiosa (strain 9a5c)</name>
    <dbReference type="NCBI Taxonomy" id="160492"/>
    <lineage>
        <taxon>Bacteria</taxon>
        <taxon>Pseudomonadati</taxon>
        <taxon>Pseudomonadota</taxon>
        <taxon>Gammaproteobacteria</taxon>
        <taxon>Lysobacterales</taxon>
        <taxon>Lysobacteraceae</taxon>
        <taxon>Xylella</taxon>
    </lineage>
</organism>
<gene>
    <name evidence="1" type="ordered locus">XF_0498</name>
</gene>
<evidence type="ECO:0000313" key="1">
    <source>
        <dbReference type="EMBL" id="AAF83308.1"/>
    </source>
</evidence>
<name>Q9PG04_XYLFA</name>
<protein>
    <submittedName>
        <fullName evidence="1">Uncharacterized protein</fullName>
    </submittedName>
</protein>
<dbReference type="STRING" id="160492.XF_0498"/>
<proteinExistence type="predicted"/>
<dbReference type="PIR" id="C82801">
    <property type="entry name" value="C82801"/>
</dbReference>
<reference evidence="1 2" key="1">
    <citation type="journal article" date="2000" name="Nature">
        <title>The genome sequence of the plant pathogen Xylella fastidiosa.</title>
        <authorList>
            <person name="Simpson A.J."/>
            <person name="Reinach F.C."/>
            <person name="Arruda P."/>
            <person name="Abreu F.A."/>
            <person name="Acencio M."/>
            <person name="Alvarenga R."/>
            <person name="Alves L.M."/>
            <person name="Araya J.E."/>
            <person name="Baia G.S."/>
            <person name="Baptista C.S."/>
            <person name="Barros M.H."/>
            <person name="Bonaccorsi E.D."/>
            <person name="Bordin S."/>
            <person name="Bove J.M."/>
            <person name="Briones M.R."/>
            <person name="Bueno M.R."/>
            <person name="Camargo A.A."/>
            <person name="Camargo L.E."/>
            <person name="Carraro D.M."/>
            <person name="Carrer H."/>
            <person name="Colauto N.B."/>
            <person name="Colombo C."/>
            <person name="Costa F.F."/>
            <person name="Costa M.C."/>
            <person name="Costa-Neto C.M."/>
            <person name="Coutinho L.L."/>
            <person name="Cristofani M."/>
            <person name="Dias-Neto E."/>
            <person name="Docena C."/>
            <person name="El-Dorry H."/>
            <person name="Facincani A.P."/>
            <person name="Ferreira A.J."/>
            <person name="Ferreira V.C."/>
            <person name="Ferro J.A."/>
            <person name="Fraga J.S."/>
            <person name="Franca S.C."/>
            <person name="Franco M.C."/>
            <person name="Frohme M."/>
            <person name="Furlan L.R."/>
            <person name="Garnier M."/>
            <person name="Goldman G.H."/>
            <person name="Goldman M.H."/>
            <person name="Gomes S.L."/>
            <person name="Gruber A."/>
            <person name="Ho P.L."/>
            <person name="Hoheisel J.D."/>
            <person name="Junqueira M.L."/>
            <person name="Kemper E.L."/>
            <person name="Kitajima J.P."/>
            <person name="Krieger J.E."/>
            <person name="Kuramae E.E."/>
            <person name="Laigret F."/>
            <person name="Lambais M.R."/>
            <person name="Leite L.C."/>
            <person name="Lemos E.G."/>
            <person name="Lemos M.V."/>
            <person name="Lopes S.A."/>
            <person name="Lopes C.R."/>
            <person name="Machado J.A."/>
            <person name="Machado M.A."/>
            <person name="Madeira A.M."/>
            <person name="Madeira H.M."/>
            <person name="Marino C.L."/>
            <person name="Marques M.V."/>
            <person name="Martins E.A."/>
            <person name="Martins E.M."/>
            <person name="Matsukuma A.Y."/>
            <person name="Menck C.F."/>
            <person name="Miracca E.C."/>
            <person name="Miyaki C.Y."/>
            <person name="Monteriro-Vitorello C.B."/>
            <person name="Moon D.H."/>
            <person name="Nagai M.A."/>
            <person name="Nascimento A.L."/>
            <person name="Netto L.E."/>
            <person name="Nhani A.Jr."/>
            <person name="Nobrega F.G."/>
            <person name="Nunes L.R."/>
            <person name="Oliveira M.A."/>
            <person name="de Oliveira M.C."/>
            <person name="de Oliveira R.C."/>
            <person name="Palmieri D.A."/>
            <person name="Paris A."/>
            <person name="Peixoto B.R."/>
            <person name="Pereira G.A."/>
            <person name="Pereira H.A.Jr."/>
            <person name="Pesquero J.B."/>
            <person name="Quaggio R.B."/>
            <person name="Roberto P.G."/>
            <person name="Rodrigues V."/>
            <person name="de M Rosa A.J."/>
            <person name="de Rosa V.E.Jr."/>
            <person name="de Sa R.G."/>
            <person name="Santelli R.V."/>
            <person name="Sawasaki H.E."/>
            <person name="da Silva A.C."/>
            <person name="da Silva A.M."/>
            <person name="da Silva F.R."/>
            <person name="da Silva W.A.Jr."/>
            <person name="da Silveira J.F."/>
            <person name="Silvestri M.L."/>
            <person name="Siqueira W.J."/>
            <person name="de Souza A.A."/>
            <person name="de Souza A.P."/>
            <person name="Terenzi M.F."/>
            <person name="Truffi D."/>
            <person name="Tsai S.M."/>
            <person name="Tsuhako M.H."/>
            <person name="Vallada H."/>
            <person name="Van Sluys M.A."/>
            <person name="Verjovski-Almeida S."/>
            <person name="Vettore A.L."/>
            <person name="Zago M.A."/>
            <person name="Zatz M."/>
            <person name="Meidanis J."/>
            <person name="Setubal J.C."/>
        </authorList>
    </citation>
    <scope>NUCLEOTIDE SEQUENCE [LARGE SCALE GENOMIC DNA]</scope>
    <source>
        <strain evidence="1 2">9a5c</strain>
    </source>
</reference>
<dbReference type="HOGENOM" id="CLU_3241678_0_0_6"/>
<evidence type="ECO:0000313" key="2">
    <source>
        <dbReference type="Proteomes" id="UP000000812"/>
    </source>
</evidence>
<dbReference type="Proteomes" id="UP000000812">
    <property type="component" value="Chromosome"/>
</dbReference>
<dbReference type="KEGG" id="xfa:XF_0498"/>
<dbReference type="AlphaFoldDB" id="Q9PG04"/>
<sequence length="43" mass="4750">MTKMRSGSPQRGNTNTLTKWQLMIKAAWPPAAVAAMFGQEVGW</sequence>
<dbReference type="EMBL" id="AE003849">
    <property type="protein sequence ID" value="AAF83308.1"/>
    <property type="molecule type" value="Genomic_DNA"/>
</dbReference>
<accession>Q9PG04</accession>